<dbReference type="SUPFAM" id="SSF54495">
    <property type="entry name" value="UBC-like"/>
    <property type="match status" value="1"/>
</dbReference>
<dbReference type="SMART" id="SM00212">
    <property type="entry name" value="UBCc"/>
    <property type="match status" value="1"/>
</dbReference>
<protein>
    <recommendedName>
        <fullName evidence="1">E2 ubiquitin-conjugating enzyme</fullName>
        <ecNumber evidence="1">2.3.2.23</ecNumber>
    </recommendedName>
</protein>
<dbReference type="EC" id="2.3.2.23" evidence="1"/>
<evidence type="ECO:0000256" key="1">
    <source>
        <dbReference type="ARBA" id="ARBA00012486"/>
    </source>
</evidence>
<gene>
    <name evidence="10" type="ORF">DFA_12046</name>
</gene>
<keyword evidence="3 7" id="KW-0547">Nucleotide-binding</keyword>
<dbReference type="RefSeq" id="XP_004350985.1">
    <property type="nucleotide sequence ID" value="XM_004350933.1"/>
</dbReference>
<dbReference type="Gene3D" id="3.10.110.10">
    <property type="entry name" value="Ubiquitin Conjugating Enzyme"/>
    <property type="match status" value="1"/>
</dbReference>
<dbReference type="STRING" id="1054147.F4QFH5"/>
<evidence type="ECO:0000256" key="4">
    <source>
        <dbReference type="ARBA" id="ARBA00022786"/>
    </source>
</evidence>
<dbReference type="OrthoDB" id="9978460at2759"/>
<evidence type="ECO:0000313" key="10">
    <source>
        <dbReference type="EMBL" id="EGG14276.1"/>
    </source>
</evidence>
<dbReference type="PROSITE" id="PS50127">
    <property type="entry name" value="UBC_2"/>
    <property type="match status" value="1"/>
</dbReference>
<dbReference type="PANTHER" id="PTHR24068">
    <property type="entry name" value="UBIQUITIN-CONJUGATING ENZYME E2"/>
    <property type="match status" value="1"/>
</dbReference>
<evidence type="ECO:0000256" key="6">
    <source>
        <dbReference type="PROSITE-ProRule" id="PRU10133"/>
    </source>
</evidence>
<feature type="active site" description="Glycyl thioester intermediate" evidence="6">
    <location>
        <position position="91"/>
    </location>
</feature>
<keyword evidence="5 7" id="KW-0067">ATP-binding</keyword>
<evidence type="ECO:0000256" key="3">
    <source>
        <dbReference type="ARBA" id="ARBA00022741"/>
    </source>
</evidence>
<comment type="similarity">
    <text evidence="7">Belongs to the ubiquitin-conjugating enzyme family.</text>
</comment>
<keyword evidence="4 7" id="KW-0833">Ubl conjugation pathway</keyword>
<dbReference type="InterPro" id="IPR023313">
    <property type="entry name" value="UBQ-conjugating_AS"/>
</dbReference>
<feature type="compositionally biased region" description="Acidic residues" evidence="8">
    <location>
        <begin position="232"/>
        <end position="252"/>
    </location>
</feature>
<dbReference type="GeneID" id="14866396"/>
<evidence type="ECO:0000256" key="2">
    <source>
        <dbReference type="ARBA" id="ARBA00022679"/>
    </source>
</evidence>
<organism evidence="10 11">
    <name type="scientific">Cavenderia fasciculata</name>
    <name type="common">Slime mold</name>
    <name type="synonym">Dictyostelium fasciculatum</name>
    <dbReference type="NCBI Taxonomy" id="261658"/>
    <lineage>
        <taxon>Eukaryota</taxon>
        <taxon>Amoebozoa</taxon>
        <taxon>Evosea</taxon>
        <taxon>Eumycetozoa</taxon>
        <taxon>Dictyostelia</taxon>
        <taxon>Acytosteliales</taxon>
        <taxon>Cavenderiaceae</taxon>
        <taxon>Cavenderia</taxon>
    </lineage>
</organism>
<evidence type="ECO:0000313" key="11">
    <source>
        <dbReference type="Proteomes" id="UP000007797"/>
    </source>
</evidence>
<sequence>MSSNPQLLTRLKYEMDLFKKDPPPGVQVWNANGERVDSLEASIIGPDETPYEHGIFKLTITLPTRYPFEPPDIKYVTRIYHPNVDDQGRICLDTLKMPPQGSWGPAHNLSTTLTTIRLLMAHPNPDDPLMKEITEQYRNNHQLFIKTAKEFTKKYAIDSQQQQTVNKKQTNENEKNTSTSSTTSTTSTTESIDSDTPNKKRNRDDDEEEQVEKEKEETLEKGSFKHQKTNNDPEETKEEEPEEEQEEEDVWE</sequence>
<dbReference type="InterPro" id="IPR000608">
    <property type="entry name" value="UBC"/>
</dbReference>
<keyword evidence="11" id="KW-1185">Reference proteome</keyword>
<dbReference type="CDD" id="cd23805">
    <property type="entry name" value="UBCc_UBE2T"/>
    <property type="match status" value="1"/>
</dbReference>
<dbReference type="AlphaFoldDB" id="F4QFH5"/>
<proteinExistence type="inferred from homology"/>
<feature type="compositionally biased region" description="Basic and acidic residues" evidence="8">
    <location>
        <begin position="212"/>
        <end position="223"/>
    </location>
</feature>
<feature type="domain" description="UBC core" evidence="9">
    <location>
        <begin position="6"/>
        <end position="157"/>
    </location>
</feature>
<dbReference type="OMA" id="DDPLVMC"/>
<feature type="compositionally biased region" description="Low complexity" evidence="8">
    <location>
        <begin position="176"/>
        <end position="191"/>
    </location>
</feature>
<dbReference type="GO" id="GO:0061631">
    <property type="term" value="F:ubiquitin conjugating enzyme activity"/>
    <property type="evidence" value="ECO:0007669"/>
    <property type="project" value="UniProtKB-EC"/>
</dbReference>
<dbReference type="FunFam" id="3.10.110.10:FF:000041">
    <property type="entry name" value="Ubiquitin-conjugating enzyme E2 T"/>
    <property type="match status" value="1"/>
</dbReference>
<reference evidence="11" key="1">
    <citation type="journal article" date="2011" name="Genome Res.">
        <title>Phylogeny-wide analysis of social amoeba genomes highlights ancient origins for complex intercellular communication.</title>
        <authorList>
            <person name="Heidel A.J."/>
            <person name="Lawal H.M."/>
            <person name="Felder M."/>
            <person name="Schilde C."/>
            <person name="Helps N.R."/>
            <person name="Tunggal B."/>
            <person name="Rivero F."/>
            <person name="John U."/>
            <person name="Schleicher M."/>
            <person name="Eichinger L."/>
            <person name="Platzer M."/>
            <person name="Noegel A.A."/>
            <person name="Schaap P."/>
            <person name="Gloeckner G."/>
        </authorList>
    </citation>
    <scope>NUCLEOTIDE SEQUENCE [LARGE SCALE GENOMIC DNA]</scope>
    <source>
        <strain evidence="11">SH3</strain>
    </source>
</reference>
<dbReference type="EMBL" id="GL883029">
    <property type="protein sequence ID" value="EGG14276.1"/>
    <property type="molecule type" value="Genomic_DNA"/>
</dbReference>
<evidence type="ECO:0000256" key="5">
    <source>
        <dbReference type="ARBA" id="ARBA00022840"/>
    </source>
</evidence>
<dbReference type="KEGG" id="dfa:DFA_12046"/>
<keyword evidence="2" id="KW-0808">Transferase</keyword>
<dbReference type="Pfam" id="PF00179">
    <property type="entry name" value="UQ_con"/>
    <property type="match status" value="1"/>
</dbReference>
<evidence type="ECO:0000256" key="8">
    <source>
        <dbReference type="SAM" id="MobiDB-lite"/>
    </source>
</evidence>
<dbReference type="InterPro" id="IPR016135">
    <property type="entry name" value="UBQ-conjugating_enzyme/RWD"/>
</dbReference>
<dbReference type="GO" id="GO:0005524">
    <property type="term" value="F:ATP binding"/>
    <property type="evidence" value="ECO:0007669"/>
    <property type="project" value="UniProtKB-UniRule"/>
</dbReference>
<feature type="region of interest" description="Disordered" evidence="8">
    <location>
        <begin position="158"/>
        <end position="252"/>
    </location>
</feature>
<evidence type="ECO:0000259" key="9">
    <source>
        <dbReference type="PROSITE" id="PS50127"/>
    </source>
</evidence>
<dbReference type="PROSITE" id="PS00183">
    <property type="entry name" value="UBC_1"/>
    <property type="match status" value="1"/>
</dbReference>
<evidence type="ECO:0000256" key="7">
    <source>
        <dbReference type="RuleBase" id="RU362109"/>
    </source>
</evidence>
<dbReference type="Proteomes" id="UP000007797">
    <property type="component" value="Unassembled WGS sequence"/>
</dbReference>
<dbReference type="GO" id="GO:0006974">
    <property type="term" value="P:DNA damage response"/>
    <property type="evidence" value="ECO:0007669"/>
    <property type="project" value="EnsemblProtists"/>
</dbReference>
<accession>F4QFH5</accession>
<name>F4QFH5_CACFS</name>